<feature type="transmembrane region" description="Helical" evidence="5">
    <location>
        <begin position="23"/>
        <end position="43"/>
    </location>
</feature>
<evidence type="ECO:0000256" key="2">
    <source>
        <dbReference type="ARBA" id="ARBA00022692"/>
    </source>
</evidence>
<dbReference type="WBParaSite" id="PSAMB.scaffold5298size12095.g26291.t1">
    <property type="protein sequence ID" value="PSAMB.scaffold5298size12095.g26291.t1"/>
    <property type="gene ID" value="PSAMB.scaffold5298size12095.g26291"/>
</dbReference>
<dbReference type="PANTHER" id="PTHR12489:SF1">
    <property type="entry name" value="LP10272P"/>
    <property type="match status" value="1"/>
</dbReference>
<keyword evidence="4 5" id="KW-0472">Membrane</keyword>
<dbReference type="PANTHER" id="PTHR12489">
    <property type="entry name" value="LIPOMA HMGIC FUSION PARTNER-LIKE PROTEIN"/>
    <property type="match status" value="1"/>
</dbReference>
<reference evidence="7" key="1">
    <citation type="submission" date="2022-11" db="UniProtKB">
        <authorList>
            <consortium name="WormBaseParasite"/>
        </authorList>
    </citation>
    <scope>IDENTIFICATION</scope>
</reference>
<evidence type="ECO:0000256" key="4">
    <source>
        <dbReference type="ARBA" id="ARBA00023136"/>
    </source>
</evidence>
<keyword evidence="6" id="KW-1185">Reference proteome</keyword>
<dbReference type="Proteomes" id="UP000887566">
    <property type="component" value="Unplaced"/>
</dbReference>
<keyword evidence="3 5" id="KW-1133">Transmembrane helix</keyword>
<evidence type="ECO:0000256" key="1">
    <source>
        <dbReference type="ARBA" id="ARBA00004141"/>
    </source>
</evidence>
<name>A0A914WT22_9BILA</name>
<sequence length="263" mass="29528">MDPYAYGKSNAVHQSYVRNSRAVGLLWVILSVCFAVINVLVVIQPHWLGSAGESQGRGYFGLYQYCIKASDATDFADVSADTAGCRSLMFNFNDIISTPFKIATIFIMVSAILILLSVACMLLFVLCSSKVVYCLCSWLQLFSFICMLTGCVVYPAGWDHEKVRAVCGSEADRYRMGSCELRWSYILALIGVFDVFFLCLLGFILACKQPSRVKTLPEYQWNRTHDHMAFSSYGNGPMMIPYNGEHLDESHYSKDDSTHNLQL</sequence>
<dbReference type="Pfam" id="PF10242">
    <property type="entry name" value="L_HMGIC_fpl"/>
    <property type="match status" value="1"/>
</dbReference>
<proteinExistence type="predicted"/>
<keyword evidence="2 5" id="KW-0812">Transmembrane</keyword>
<protein>
    <submittedName>
        <fullName evidence="7">Uncharacterized protein</fullName>
    </submittedName>
</protein>
<dbReference type="InterPro" id="IPR019372">
    <property type="entry name" value="LHFPL"/>
</dbReference>
<organism evidence="6 7">
    <name type="scientific">Plectus sambesii</name>
    <dbReference type="NCBI Taxonomy" id="2011161"/>
    <lineage>
        <taxon>Eukaryota</taxon>
        <taxon>Metazoa</taxon>
        <taxon>Ecdysozoa</taxon>
        <taxon>Nematoda</taxon>
        <taxon>Chromadorea</taxon>
        <taxon>Plectida</taxon>
        <taxon>Plectina</taxon>
        <taxon>Plectoidea</taxon>
        <taxon>Plectidae</taxon>
        <taxon>Plectus</taxon>
    </lineage>
</organism>
<evidence type="ECO:0000256" key="5">
    <source>
        <dbReference type="SAM" id="Phobius"/>
    </source>
</evidence>
<evidence type="ECO:0000313" key="7">
    <source>
        <dbReference type="WBParaSite" id="PSAMB.scaffold5298size12095.g26291.t1"/>
    </source>
</evidence>
<dbReference type="Gene3D" id="1.20.140.150">
    <property type="match status" value="1"/>
</dbReference>
<feature type="transmembrane region" description="Helical" evidence="5">
    <location>
        <begin position="102"/>
        <end position="125"/>
    </location>
</feature>
<dbReference type="GO" id="GO:0007605">
    <property type="term" value="P:sensory perception of sound"/>
    <property type="evidence" value="ECO:0007669"/>
    <property type="project" value="TreeGrafter"/>
</dbReference>
<feature type="transmembrane region" description="Helical" evidence="5">
    <location>
        <begin position="132"/>
        <end position="156"/>
    </location>
</feature>
<dbReference type="AlphaFoldDB" id="A0A914WT22"/>
<evidence type="ECO:0000313" key="6">
    <source>
        <dbReference type="Proteomes" id="UP000887566"/>
    </source>
</evidence>
<accession>A0A914WT22</accession>
<comment type="subcellular location">
    <subcellularLocation>
        <location evidence="1">Membrane</location>
        <topology evidence="1">Multi-pass membrane protein</topology>
    </subcellularLocation>
</comment>
<feature type="transmembrane region" description="Helical" evidence="5">
    <location>
        <begin position="183"/>
        <end position="206"/>
    </location>
</feature>
<evidence type="ECO:0000256" key="3">
    <source>
        <dbReference type="ARBA" id="ARBA00022989"/>
    </source>
</evidence>
<dbReference type="GO" id="GO:0005886">
    <property type="term" value="C:plasma membrane"/>
    <property type="evidence" value="ECO:0007669"/>
    <property type="project" value="TreeGrafter"/>
</dbReference>